<sequence>MPPKASCCCPHHGTWGHSDDADLRIATDSEIKFSKVEKDGRHKGRKRKICVTCRNRIQLETKYDKLQKTVSDASERVDTEHSEIDDPIILSDLLHDASTQTEHSHDAGTSPSSCTHVLSNTPPNSATDQAFQAGPLPPNRPYQCYESRRRSDIRAEIIDQFHDLLGVYVHGDAVALSDLVDDLLESKKWSSTFGSPGKKHYGNMPSEFLSSLVKEYQECKRKESNSLIRKQSQKLQQAIKISGTKSSSHIAFQGETPQTFKTRTDAARSLGRLTTYSAERRRLLSIVCSRLSANISY</sequence>
<comment type="caution">
    <text evidence="2">The sequence shown here is derived from an EMBL/GenBank/DDBJ whole genome shotgun (WGS) entry which is preliminary data.</text>
</comment>
<evidence type="ECO:0000313" key="2">
    <source>
        <dbReference type="EMBL" id="KAJ7372872.1"/>
    </source>
</evidence>
<name>A0A9W9Z0E5_9CNID</name>
<dbReference type="EMBL" id="MU826834">
    <property type="protein sequence ID" value="KAJ7372872.1"/>
    <property type="molecule type" value="Genomic_DNA"/>
</dbReference>
<proteinExistence type="predicted"/>
<evidence type="ECO:0000256" key="1">
    <source>
        <dbReference type="SAM" id="MobiDB-lite"/>
    </source>
</evidence>
<accession>A0A9W9Z0E5</accession>
<dbReference type="AlphaFoldDB" id="A0A9W9Z0E5"/>
<feature type="region of interest" description="Disordered" evidence="1">
    <location>
        <begin position="98"/>
        <end position="142"/>
    </location>
</feature>
<protein>
    <submittedName>
        <fullName evidence="2">Uncharacterized protein</fullName>
    </submittedName>
</protein>
<feature type="compositionally biased region" description="Polar residues" evidence="1">
    <location>
        <begin position="98"/>
        <end position="130"/>
    </location>
</feature>
<gene>
    <name evidence="2" type="ORF">OS493_016798</name>
</gene>
<dbReference type="Proteomes" id="UP001163046">
    <property type="component" value="Unassembled WGS sequence"/>
</dbReference>
<reference evidence="2" key="1">
    <citation type="submission" date="2023-01" db="EMBL/GenBank/DDBJ databases">
        <title>Genome assembly of the deep-sea coral Lophelia pertusa.</title>
        <authorList>
            <person name="Herrera S."/>
            <person name="Cordes E."/>
        </authorList>
    </citation>
    <scope>NUCLEOTIDE SEQUENCE</scope>
    <source>
        <strain evidence="2">USNM1676648</strain>
        <tissue evidence="2">Polyp</tissue>
    </source>
</reference>
<keyword evidence="3" id="KW-1185">Reference proteome</keyword>
<evidence type="ECO:0000313" key="3">
    <source>
        <dbReference type="Proteomes" id="UP001163046"/>
    </source>
</evidence>
<organism evidence="2 3">
    <name type="scientific">Desmophyllum pertusum</name>
    <dbReference type="NCBI Taxonomy" id="174260"/>
    <lineage>
        <taxon>Eukaryota</taxon>
        <taxon>Metazoa</taxon>
        <taxon>Cnidaria</taxon>
        <taxon>Anthozoa</taxon>
        <taxon>Hexacorallia</taxon>
        <taxon>Scleractinia</taxon>
        <taxon>Caryophylliina</taxon>
        <taxon>Caryophylliidae</taxon>
        <taxon>Desmophyllum</taxon>
    </lineage>
</organism>